<organism evidence="4 5">
    <name type="scientific">Coptis chinensis</name>
    <dbReference type="NCBI Taxonomy" id="261450"/>
    <lineage>
        <taxon>Eukaryota</taxon>
        <taxon>Viridiplantae</taxon>
        <taxon>Streptophyta</taxon>
        <taxon>Embryophyta</taxon>
        <taxon>Tracheophyta</taxon>
        <taxon>Spermatophyta</taxon>
        <taxon>Magnoliopsida</taxon>
        <taxon>Ranunculales</taxon>
        <taxon>Ranunculaceae</taxon>
        <taxon>Coptidoideae</taxon>
        <taxon>Coptis</taxon>
    </lineage>
</organism>
<dbReference type="Pfam" id="PF16113">
    <property type="entry name" value="ECH_2"/>
    <property type="match status" value="1"/>
</dbReference>
<evidence type="ECO:0000259" key="3">
    <source>
        <dbReference type="Pfam" id="PF16113"/>
    </source>
</evidence>
<comment type="similarity">
    <text evidence="2">Belongs to the enoyl-CoA hydratase/isomerase family.</text>
</comment>
<dbReference type="SUPFAM" id="SSF52096">
    <property type="entry name" value="ClpP/crotonase"/>
    <property type="match status" value="1"/>
</dbReference>
<dbReference type="InterPro" id="IPR029045">
    <property type="entry name" value="ClpP/crotonase-like_dom_sf"/>
</dbReference>
<comment type="pathway">
    <text evidence="2">Amino-acid degradation; L-valine degradation.</text>
</comment>
<comment type="caution">
    <text evidence="4">The sequence shown here is derived from an EMBL/GenBank/DDBJ whole genome shotgun (WGS) entry which is preliminary data.</text>
</comment>
<dbReference type="GO" id="GO:0006574">
    <property type="term" value="P:L-valine catabolic process"/>
    <property type="evidence" value="ECO:0007669"/>
    <property type="project" value="UniProtKB-UniRule"/>
</dbReference>
<dbReference type="PANTHER" id="PTHR43176:SF2">
    <property type="entry name" value="3-HYDROXYISOBUTYRYL-COA HYDROLASE-LIKE PROTEIN 5"/>
    <property type="match status" value="1"/>
</dbReference>
<comment type="catalytic activity">
    <reaction evidence="2">
        <text>3-hydroxy-2-methylpropanoyl-CoA + H2O = 3-hydroxy-2-methylpropanoate + CoA + H(+)</text>
        <dbReference type="Rhea" id="RHEA:20888"/>
        <dbReference type="ChEBI" id="CHEBI:11805"/>
        <dbReference type="ChEBI" id="CHEBI:15377"/>
        <dbReference type="ChEBI" id="CHEBI:15378"/>
        <dbReference type="ChEBI" id="CHEBI:57287"/>
        <dbReference type="ChEBI" id="CHEBI:57340"/>
        <dbReference type="EC" id="3.1.2.4"/>
    </reaction>
</comment>
<evidence type="ECO:0000313" key="4">
    <source>
        <dbReference type="EMBL" id="KAF9593534.1"/>
    </source>
</evidence>
<name>A0A835H608_9MAGN</name>
<protein>
    <recommendedName>
        <fullName evidence="2">3-hydroxyisobutyryl-CoA hydrolase</fullName>
        <shortName evidence="2">HIB-CoA hydrolase</shortName>
        <shortName evidence="2">HIBYL-CoA-H</shortName>
        <ecNumber evidence="2">3.1.2.4</ecNumber>
    </recommendedName>
    <alternativeName>
        <fullName evidence="2">3-hydroxyisobutyryl-coenzyme A hydrolase</fullName>
    </alternativeName>
</protein>
<dbReference type="EC" id="3.1.2.4" evidence="2"/>
<dbReference type="GO" id="GO:0003860">
    <property type="term" value="F:3-hydroxyisobutyryl-CoA hydrolase activity"/>
    <property type="evidence" value="ECO:0007669"/>
    <property type="project" value="UniProtKB-UniRule"/>
</dbReference>
<dbReference type="PANTHER" id="PTHR43176">
    <property type="entry name" value="3-HYDROXYISOBUTYRYL-COA HYDROLASE-RELATED"/>
    <property type="match status" value="1"/>
</dbReference>
<dbReference type="InterPro" id="IPR045004">
    <property type="entry name" value="ECH_dom"/>
</dbReference>
<accession>A0A835H608</accession>
<dbReference type="InterPro" id="IPR032259">
    <property type="entry name" value="HIBYL-CoA-H"/>
</dbReference>
<dbReference type="EMBL" id="JADFTS010000008">
    <property type="protein sequence ID" value="KAF9593534.1"/>
    <property type="molecule type" value="Genomic_DNA"/>
</dbReference>
<comment type="function">
    <text evidence="2">Hydrolyzes 3-hydroxyisobutyryl-CoA (HIBYL-CoA), a saline catabolite. Has high activity toward isobutyryl-CoA. Could be an isobutyryl-CoA dehydrogenase that functions in valine catabolism.</text>
</comment>
<feature type="domain" description="Enoyl-CoA hydratase/isomerase" evidence="3">
    <location>
        <begin position="90"/>
        <end position="235"/>
    </location>
</feature>
<sequence>MNVVSVCPSLLRGSEDQLGMLLSVEEHPFFDKLLQILVKASRKAIELSAIYPFSERACLEGTRLQSKYAIYAISAFGGASGQAFSSLYKVALAHGIVIGGGAPLMVPMKFLVVTEKTVFSMPEAKIGFHIDSDFPTYFLTLGAYGEIIRLNEARLNGKELVATGLVTHFVPSENLLNLEKRLLELNSGDVHLCQIVIRGVLFDVSPDDRSILHKQAIIDKCFSKEFVKEIIQSFGNWNYFAAACLGLLGKSYRNL</sequence>
<gene>
    <name evidence="4" type="ORF">IFM89_024030</name>
</gene>
<keyword evidence="1 2" id="KW-0378">Hydrolase</keyword>
<dbReference type="AlphaFoldDB" id="A0A835H608"/>
<evidence type="ECO:0000256" key="1">
    <source>
        <dbReference type="ARBA" id="ARBA00022801"/>
    </source>
</evidence>
<dbReference type="Gene3D" id="3.90.226.10">
    <property type="entry name" value="2-enoyl-CoA Hydratase, Chain A, domain 1"/>
    <property type="match status" value="1"/>
</dbReference>
<evidence type="ECO:0000313" key="5">
    <source>
        <dbReference type="Proteomes" id="UP000631114"/>
    </source>
</evidence>
<evidence type="ECO:0000256" key="2">
    <source>
        <dbReference type="RuleBase" id="RU369070"/>
    </source>
</evidence>
<dbReference type="Proteomes" id="UP000631114">
    <property type="component" value="Unassembled WGS sequence"/>
</dbReference>
<keyword evidence="5" id="KW-1185">Reference proteome</keyword>
<proteinExistence type="inferred from homology"/>
<reference evidence="4 5" key="1">
    <citation type="submission" date="2020-10" db="EMBL/GenBank/DDBJ databases">
        <title>The Coptis chinensis genome and diversification of protoberbering-type alkaloids.</title>
        <authorList>
            <person name="Wang B."/>
            <person name="Shu S."/>
            <person name="Song C."/>
            <person name="Liu Y."/>
        </authorList>
    </citation>
    <scope>NUCLEOTIDE SEQUENCE [LARGE SCALE GENOMIC DNA]</scope>
    <source>
        <strain evidence="4">HL-2020</strain>
        <tissue evidence="4">Leaf</tissue>
    </source>
</reference>
<dbReference type="OrthoDB" id="16820at2759"/>